<dbReference type="AlphaFoldDB" id="A0A1I3JUM5"/>
<dbReference type="RefSeq" id="WP_245781068.1">
    <property type="nucleotide sequence ID" value="NZ_FORH01000001.1"/>
</dbReference>
<evidence type="ECO:0000313" key="1">
    <source>
        <dbReference type="EMBL" id="SFI63961.1"/>
    </source>
</evidence>
<keyword evidence="2" id="KW-1185">Reference proteome</keyword>
<dbReference type="SUPFAM" id="SSF52833">
    <property type="entry name" value="Thioredoxin-like"/>
    <property type="match status" value="1"/>
</dbReference>
<dbReference type="EMBL" id="FORH01000001">
    <property type="protein sequence ID" value="SFI63961.1"/>
    <property type="molecule type" value="Genomic_DNA"/>
</dbReference>
<dbReference type="Pfam" id="PF06764">
    <property type="entry name" value="DUF1223"/>
    <property type="match status" value="1"/>
</dbReference>
<dbReference type="PANTHER" id="PTHR36057:SF1">
    <property type="entry name" value="LIPOPROTEIN LIPID ATTACHMENT SITE-LIKE PROTEIN, PUTATIVE (DUF1223)-RELATED"/>
    <property type="match status" value="1"/>
</dbReference>
<dbReference type="Proteomes" id="UP000199630">
    <property type="component" value="Unassembled WGS sequence"/>
</dbReference>
<evidence type="ECO:0000313" key="2">
    <source>
        <dbReference type="Proteomes" id="UP000199630"/>
    </source>
</evidence>
<protein>
    <recommendedName>
        <fullName evidence="3">DUF1223 domain-containing protein</fullName>
    </recommendedName>
</protein>
<accession>A0A1I3JUM5</accession>
<evidence type="ECO:0008006" key="3">
    <source>
        <dbReference type="Google" id="ProtNLM"/>
    </source>
</evidence>
<sequence length="273" mass="29244">MRQILAVLTHMTPSRSLAGGIFAASLTLFAIGLGPQAASAQSVAEAGRAPVPTPQFADEPLIVVELFTSQGCSSCPPADQMMGELATHDGVLPLSLHVDYWDYIGWRDAFAQPEFTRRQKAYAHAAGKRTIYTPQMVVQGIDHLVGAKPMLLADLILRHRENAGAPVSLSLRREGEALSIEAIPTGVLPSAMRLLVVRYDPHERVEIDRGENAGRVIDYTNIVTELRPVGDWNGVAPLVVSDVSLPGPAHTAVILQTVTPRGPGAILAAQRAD</sequence>
<proteinExistence type="predicted"/>
<dbReference type="InterPro" id="IPR010634">
    <property type="entry name" value="DUF1223"/>
</dbReference>
<dbReference type="STRING" id="588602.SAMN04487991_0472"/>
<reference evidence="2" key="1">
    <citation type="submission" date="2016-10" db="EMBL/GenBank/DDBJ databases">
        <authorList>
            <person name="Varghese N."/>
            <person name="Submissions S."/>
        </authorList>
    </citation>
    <scope>NUCLEOTIDE SEQUENCE [LARGE SCALE GENOMIC DNA]</scope>
    <source>
        <strain evidence="2">DSM 26471</strain>
    </source>
</reference>
<gene>
    <name evidence="1" type="ORF">SAMN04487991_0472</name>
</gene>
<name>A0A1I3JUM5_9RHOB</name>
<dbReference type="InterPro" id="IPR036249">
    <property type="entry name" value="Thioredoxin-like_sf"/>
</dbReference>
<organism evidence="1 2">
    <name type="scientific">Celeribacter neptunius</name>
    <dbReference type="NCBI Taxonomy" id="588602"/>
    <lineage>
        <taxon>Bacteria</taxon>
        <taxon>Pseudomonadati</taxon>
        <taxon>Pseudomonadota</taxon>
        <taxon>Alphaproteobacteria</taxon>
        <taxon>Rhodobacterales</taxon>
        <taxon>Roseobacteraceae</taxon>
        <taxon>Celeribacter</taxon>
    </lineage>
</organism>
<dbReference type="PANTHER" id="PTHR36057">
    <property type="match status" value="1"/>
</dbReference>